<evidence type="ECO:0000313" key="2">
    <source>
        <dbReference type="EMBL" id="GFO49970.1"/>
    </source>
</evidence>
<accession>A0AAV4E161</accession>
<dbReference type="EMBL" id="BLXT01008557">
    <property type="protein sequence ID" value="GFO49970.1"/>
    <property type="molecule type" value="Genomic_DNA"/>
</dbReference>
<name>A0AAV4E161_9GAST</name>
<sequence length="84" mass="8997">MVETDFNQQPYATNLVGTESSPQCPEMLSLYSYFKSGIFIEFSDANPQQGDIKVSGPASGKGAGGGASTHDRRVPTDFKVGLHQ</sequence>
<evidence type="ECO:0000313" key="3">
    <source>
        <dbReference type="Proteomes" id="UP000735302"/>
    </source>
</evidence>
<dbReference type="AlphaFoldDB" id="A0AAV4E161"/>
<reference evidence="2 3" key="1">
    <citation type="journal article" date="2021" name="Elife">
        <title>Chloroplast acquisition without the gene transfer in kleptoplastic sea slugs, Plakobranchus ocellatus.</title>
        <authorList>
            <person name="Maeda T."/>
            <person name="Takahashi S."/>
            <person name="Yoshida T."/>
            <person name="Shimamura S."/>
            <person name="Takaki Y."/>
            <person name="Nagai Y."/>
            <person name="Toyoda A."/>
            <person name="Suzuki Y."/>
            <person name="Arimoto A."/>
            <person name="Ishii H."/>
            <person name="Satoh N."/>
            <person name="Nishiyama T."/>
            <person name="Hasebe M."/>
            <person name="Maruyama T."/>
            <person name="Minagawa J."/>
            <person name="Obokata J."/>
            <person name="Shigenobu S."/>
        </authorList>
    </citation>
    <scope>NUCLEOTIDE SEQUENCE [LARGE SCALE GENOMIC DNA]</scope>
</reference>
<feature type="region of interest" description="Disordered" evidence="1">
    <location>
        <begin position="49"/>
        <end position="84"/>
    </location>
</feature>
<comment type="caution">
    <text evidence="2">The sequence shown here is derived from an EMBL/GenBank/DDBJ whole genome shotgun (WGS) entry which is preliminary data.</text>
</comment>
<organism evidence="2 3">
    <name type="scientific">Plakobranchus ocellatus</name>
    <dbReference type="NCBI Taxonomy" id="259542"/>
    <lineage>
        <taxon>Eukaryota</taxon>
        <taxon>Metazoa</taxon>
        <taxon>Spiralia</taxon>
        <taxon>Lophotrochozoa</taxon>
        <taxon>Mollusca</taxon>
        <taxon>Gastropoda</taxon>
        <taxon>Heterobranchia</taxon>
        <taxon>Euthyneura</taxon>
        <taxon>Panpulmonata</taxon>
        <taxon>Sacoglossa</taxon>
        <taxon>Placobranchoidea</taxon>
        <taxon>Plakobranchidae</taxon>
        <taxon>Plakobranchus</taxon>
    </lineage>
</organism>
<dbReference type="Proteomes" id="UP000735302">
    <property type="component" value="Unassembled WGS sequence"/>
</dbReference>
<gene>
    <name evidence="2" type="ORF">PoB_007647500</name>
</gene>
<evidence type="ECO:0000256" key="1">
    <source>
        <dbReference type="SAM" id="MobiDB-lite"/>
    </source>
</evidence>
<feature type="region of interest" description="Disordered" evidence="1">
    <location>
        <begin position="1"/>
        <end position="20"/>
    </location>
</feature>
<keyword evidence="3" id="KW-1185">Reference proteome</keyword>
<proteinExistence type="predicted"/>
<protein>
    <submittedName>
        <fullName evidence="2">Uncharacterized protein</fullName>
    </submittedName>
</protein>